<evidence type="ECO:0000313" key="3">
    <source>
        <dbReference type="Proteomes" id="UP000476055"/>
    </source>
</evidence>
<reference evidence="2 3" key="1">
    <citation type="submission" date="2019-08" db="EMBL/GenBank/DDBJ databases">
        <title>In-depth cultivation of the pig gut microbiome towards novel bacterial diversity and tailored functional studies.</title>
        <authorList>
            <person name="Wylensek D."/>
            <person name="Hitch T.C.A."/>
            <person name="Clavel T."/>
        </authorList>
    </citation>
    <scope>NUCLEOTIDE SEQUENCE [LARGE SCALE GENOMIC DNA]</scope>
    <source>
        <strain evidence="2 3">WCA3-601-WT-6H</strain>
    </source>
</reference>
<dbReference type="RefSeq" id="WP_154496600.1">
    <property type="nucleotide sequence ID" value="NZ_VUMU01000011.1"/>
</dbReference>
<feature type="domain" description="Polysaccharide pyruvyl transferase" evidence="1">
    <location>
        <begin position="3"/>
        <end position="130"/>
    </location>
</feature>
<evidence type="ECO:0000259" key="1">
    <source>
        <dbReference type="Pfam" id="PF04230"/>
    </source>
</evidence>
<sequence length="195" mass="23192">MTAEQVVDPVFLLTDREYDDLIRQWNPGILDEEEEPYIVAYLLSPTVEKRKFCERLQAQLNGMKIVYIIDNAMEVRDWGRHVLNFENVRVDLDVEEWLCYLRKADYVVTDSFHGTCFSIIFHKTFLSIVNRQTDRFQFFENLPGIAERILQKTDVAMTDTMFEEIHYDAVDEKLEQERDRSQKWLDNALAKEGRK</sequence>
<dbReference type="InterPro" id="IPR007345">
    <property type="entry name" value="Polysacch_pyruvyl_Trfase"/>
</dbReference>
<dbReference type="AlphaFoldDB" id="A0A6L5YLA5"/>
<keyword evidence="2" id="KW-0808">Transferase</keyword>
<name>A0A6L5YLA5_9FIRM</name>
<dbReference type="GO" id="GO:0016740">
    <property type="term" value="F:transferase activity"/>
    <property type="evidence" value="ECO:0007669"/>
    <property type="project" value="UniProtKB-KW"/>
</dbReference>
<proteinExistence type="predicted"/>
<comment type="caution">
    <text evidence="2">The sequence shown here is derived from an EMBL/GenBank/DDBJ whole genome shotgun (WGS) entry which is preliminary data.</text>
</comment>
<evidence type="ECO:0000313" key="2">
    <source>
        <dbReference type="EMBL" id="MST58432.1"/>
    </source>
</evidence>
<gene>
    <name evidence="2" type="ORF">FYJ59_09340</name>
</gene>
<dbReference type="Pfam" id="PF04230">
    <property type="entry name" value="PS_pyruv_trans"/>
    <property type="match status" value="1"/>
</dbReference>
<organism evidence="2 3">
    <name type="scientific">Waltera intestinalis</name>
    <dbReference type="NCBI Taxonomy" id="2606635"/>
    <lineage>
        <taxon>Bacteria</taxon>
        <taxon>Bacillati</taxon>
        <taxon>Bacillota</taxon>
        <taxon>Clostridia</taxon>
        <taxon>Lachnospirales</taxon>
        <taxon>Lachnospiraceae</taxon>
        <taxon>Waltera</taxon>
    </lineage>
</organism>
<accession>A0A6L5YLA5</accession>
<protein>
    <submittedName>
        <fullName evidence="2">Polysaccharide pyruvyl transferase family protein</fullName>
    </submittedName>
</protein>
<dbReference type="EMBL" id="VUMU01000011">
    <property type="protein sequence ID" value="MST58432.1"/>
    <property type="molecule type" value="Genomic_DNA"/>
</dbReference>
<dbReference type="Proteomes" id="UP000476055">
    <property type="component" value="Unassembled WGS sequence"/>
</dbReference>
<keyword evidence="3" id="KW-1185">Reference proteome</keyword>